<dbReference type="AlphaFoldDB" id="A0A160TT01"/>
<evidence type="ECO:0000256" key="5">
    <source>
        <dbReference type="ARBA" id="ARBA00023002"/>
    </source>
</evidence>
<keyword evidence="4" id="KW-0274">FAD</keyword>
<sequence length="411" mass="43916">MPTQTDPEFDVVVAGAGMIGCTCAVAIAQSGVRVALVDPGPINLKHGRPNQMRVSAVNLASENILRALGAWSVLKAESLSPFRQIDVWDAGSPGQITFRAADAGLAHLGHIIENEAITAALTTQLSQLGNISCFAGDSIETFESDHDGISIVLASKQNINAKLLVGADGAESRVRSLAEISVEKTPYNHQAIVATVSTELPHRKTARQRFLDTGPLAFLPLQDGHSSIVWSCSPQRFDELNDLDDTAFSAALTEAFENRLGAIALASSRSSFPLINQHANQYIAPRIGLVGDAAHTIHPLAGLGANLGFADAAALAEVINNAHHAGKDIGIRPVLRRYERWRRGENTVTAKTMDVFYHTFGTSRPGIQSLRGAGLQLVDKTSLAKDFFMQYATGLRGDLPKMAQKGPISSE</sequence>
<dbReference type="NCBIfam" id="TIGR01988">
    <property type="entry name" value="Ubi-OHases"/>
    <property type="match status" value="1"/>
</dbReference>
<evidence type="ECO:0000256" key="1">
    <source>
        <dbReference type="ARBA" id="ARBA00001974"/>
    </source>
</evidence>
<protein>
    <submittedName>
        <fullName evidence="8">2-octaprenyl-3-methyl-6-methoxy-1,4-benzoquinol hydroxylase</fullName>
        <ecNumber evidence="8">1.14.13.-</ecNumber>
    </submittedName>
</protein>
<name>A0A160TT01_9ZZZZ</name>
<organism evidence="8">
    <name type="scientific">hydrothermal vent metagenome</name>
    <dbReference type="NCBI Taxonomy" id="652676"/>
    <lineage>
        <taxon>unclassified sequences</taxon>
        <taxon>metagenomes</taxon>
        <taxon>ecological metagenomes</taxon>
    </lineage>
</organism>
<dbReference type="SUPFAM" id="SSF51905">
    <property type="entry name" value="FAD/NAD(P)-binding domain"/>
    <property type="match status" value="1"/>
</dbReference>
<evidence type="ECO:0000256" key="3">
    <source>
        <dbReference type="ARBA" id="ARBA00022630"/>
    </source>
</evidence>
<keyword evidence="3" id="KW-0285">Flavoprotein</keyword>
<dbReference type="EC" id="1.14.13.-" evidence="8"/>
<evidence type="ECO:0000313" key="8">
    <source>
        <dbReference type="EMBL" id="CUS54061.1"/>
    </source>
</evidence>
<accession>A0A160TT01</accession>
<dbReference type="InterPro" id="IPR051205">
    <property type="entry name" value="UbiH/COQ6_monooxygenase"/>
</dbReference>
<gene>
    <name evidence="8" type="ORF">MGWOODY_XGa2015</name>
</gene>
<dbReference type="GO" id="GO:0071949">
    <property type="term" value="F:FAD binding"/>
    <property type="evidence" value="ECO:0007669"/>
    <property type="project" value="InterPro"/>
</dbReference>
<dbReference type="PRINTS" id="PR00420">
    <property type="entry name" value="RNGMNOXGNASE"/>
</dbReference>
<dbReference type="GO" id="GO:0006744">
    <property type="term" value="P:ubiquinone biosynthetic process"/>
    <property type="evidence" value="ECO:0007669"/>
    <property type="project" value="InterPro"/>
</dbReference>
<dbReference type="InterPro" id="IPR010971">
    <property type="entry name" value="UbiH/COQ6"/>
</dbReference>
<dbReference type="GO" id="GO:0004497">
    <property type="term" value="F:monooxygenase activity"/>
    <property type="evidence" value="ECO:0007669"/>
    <property type="project" value="UniProtKB-KW"/>
</dbReference>
<reference evidence="8" key="1">
    <citation type="submission" date="2015-10" db="EMBL/GenBank/DDBJ databases">
        <authorList>
            <person name="Gilbert D.G."/>
        </authorList>
    </citation>
    <scope>NUCLEOTIDE SEQUENCE</scope>
</reference>
<dbReference type="InterPro" id="IPR002938">
    <property type="entry name" value="FAD-bd"/>
</dbReference>
<dbReference type="GO" id="GO:0016705">
    <property type="term" value="F:oxidoreductase activity, acting on paired donors, with incorporation or reduction of molecular oxygen"/>
    <property type="evidence" value="ECO:0007669"/>
    <property type="project" value="InterPro"/>
</dbReference>
<feature type="domain" description="FAD-binding" evidence="7">
    <location>
        <begin position="9"/>
        <end position="319"/>
    </location>
</feature>
<dbReference type="FunFam" id="3.50.50.60:FF:000021">
    <property type="entry name" value="Ubiquinone biosynthesis monooxygenase COQ6"/>
    <property type="match status" value="1"/>
</dbReference>
<dbReference type="Pfam" id="PF01494">
    <property type="entry name" value="FAD_binding_3"/>
    <property type="match status" value="1"/>
</dbReference>
<comment type="similarity">
    <text evidence="2">Belongs to the UbiH/COQ6 family.</text>
</comment>
<evidence type="ECO:0000259" key="7">
    <source>
        <dbReference type="Pfam" id="PF01494"/>
    </source>
</evidence>
<dbReference type="Gene3D" id="3.50.50.60">
    <property type="entry name" value="FAD/NAD(P)-binding domain"/>
    <property type="match status" value="2"/>
</dbReference>
<dbReference type="PANTHER" id="PTHR43876">
    <property type="entry name" value="UBIQUINONE BIOSYNTHESIS MONOOXYGENASE COQ6, MITOCHONDRIAL"/>
    <property type="match status" value="1"/>
</dbReference>
<dbReference type="EMBL" id="CZRL01000100">
    <property type="protein sequence ID" value="CUS54061.1"/>
    <property type="molecule type" value="Genomic_DNA"/>
</dbReference>
<evidence type="ECO:0000256" key="4">
    <source>
        <dbReference type="ARBA" id="ARBA00022827"/>
    </source>
</evidence>
<dbReference type="InterPro" id="IPR036188">
    <property type="entry name" value="FAD/NAD-bd_sf"/>
</dbReference>
<keyword evidence="6" id="KW-0503">Monooxygenase</keyword>
<evidence type="ECO:0000256" key="6">
    <source>
        <dbReference type="ARBA" id="ARBA00023033"/>
    </source>
</evidence>
<keyword evidence="5 8" id="KW-0560">Oxidoreductase</keyword>
<dbReference type="PANTHER" id="PTHR43876:SF7">
    <property type="entry name" value="UBIQUINONE BIOSYNTHESIS MONOOXYGENASE COQ6, MITOCHONDRIAL"/>
    <property type="match status" value="1"/>
</dbReference>
<proteinExistence type="inferred from homology"/>
<evidence type="ECO:0000256" key="2">
    <source>
        <dbReference type="ARBA" id="ARBA00005349"/>
    </source>
</evidence>
<comment type="cofactor">
    <cofactor evidence="1">
        <name>FAD</name>
        <dbReference type="ChEBI" id="CHEBI:57692"/>
    </cofactor>
</comment>